<evidence type="ECO:0000256" key="2">
    <source>
        <dbReference type="ARBA" id="ARBA00023315"/>
    </source>
</evidence>
<dbReference type="Pfam" id="PF13673">
    <property type="entry name" value="Acetyltransf_10"/>
    <property type="match status" value="1"/>
</dbReference>
<dbReference type="Proteomes" id="UP000029628">
    <property type="component" value="Unassembled WGS sequence"/>
</dbReference>
<reference evidence="4 5" key="1">
    <citation type="submission" date="2014-07" db="EMBL/GenBank/DDBJ databases">
        <authorList>
            <person name="McCorrison J."/>
            <person name="Sanka R."/>
            <person name="Torralba M."/>
            <person name="Gillis M."/>
            <person name="Haft D.H."/>
            <person name="Methe B."/>
            <person name="Sutton G."/>
            <person name="Nelson K.E."/>
        </authorList>
    </citation>
    <scope>NUCLEOTIDE SEQUENCE [LARGE SCALE GENOMIC DNA]</scope>
    <source>
        <strain evidence="4 5">DNF00314</strain>
    </source>
</reference>
<evidence type="ECO:0000313" key="4">
    <source>
        <dbReference type="EMBL" id="KGF47618.1"/>
    </source>
</evidence>
<dbReference type="EMBL" id="JRNT01000008">
    <property type="protein sequence ID" value="KGF47618.1"/>
    <property type="molecule type" value="Genomic_DNA"/>
</dbReference>
<keyword evidence="2" id="KW-0012">Acyltransferase</keyword>
<dbReference type="GO" id="GO:0016747">
    <property type="term" value="F:acyltransferase activity, transferring groups other than amino-acyl groups"/>
    <property type="evidence" value="ECO:0007669"/>
    <property type="project" value="InterPro"/>
</dbReference>
<evidence type="ECO:0000256" key="1">
    <source>
        <dbReference type="ARBA" id="ARBA00022679"/>
    </source>
</evidence>
<sequence>MVITLKESTRVLLDEKAIRTNVFINEQGFQNEFDDIDATSFHMVLYVDGVAACCCRYFASDSGAYILGRLATLPLYRGQGLARRIVQAVEERVVQAGGITLRLHAQVQARPFYESIGYVPQGAIDFDEGVPHVWMKKDVSKDVSLDM</sequence>
<evidence type="ECO:0000259" key="3">
    <source>
        <dbReference type="PROSITE" id="PS51186"/>
    </source>
</evidence>
<protein>
    <recommendedName>
        <fullName evidence="3">N-acetyltransferase domain-containing protein</fullName>
    </recommendedName>
</protein>
<dbReference type="Gene3D" id="3.40.630.30">
    <property type="match status" value="1"/>
</dbReference>
<gene>
    <name evidence="4" type="ORF">HMPREF0872_04330</name>
</gene>
<organism evidence="4 5">
    <name type="scientific">Veillonella montpellierensis DNF00314</name>
    <dbReference type="NCBI Taxonomy" id="1401067"/>
    <lineage>
        <taxon>Bacteria</taxon>
        <taxon>Bacillati</taxon>
        <taxon>Bacillota</taxon>
        <taxon>Negativicutes</taxon>
        <taxon>Veillonellales</taxon>
        <taxon>Veillonellaceae</taxon>
        <taxon>Veillonella</taxon>
    </lineage>
</organism>
<proteinExistence type="predicted"/>
<dbReference type="InterPro" id="IPR016181">
    <property type="entry name" value="Acyl_CoA_acyltransferase"/>
</dbReference>
<comment type="caution">
    <text evidence="4">The sequence shown here is derived from an EMBL/GenBank/DDBJ whole genome shotgun (WGS) entry which is preliminary data.</text>
</comment>
<dbReference type="PANTHER" id="PTHR43877">
    <property type="entry name" value="AMINOALKYLPHOSPHONATE N-ACETYLTRANSFERASE-RELATED-RELATED"/>
    <property type="match status" value="1"/>
</dbReference>
<keyword evidence="1" id="KW-0808">Transferase</keyword>
<accession>A0A096AKI6</accession>
<dbReference type="AlphaFoldDB" id="A0A096AKI6"/>
<feature type="domain" description="N-acetyltransferase" evidence="3">
    <location>
        <begin position="3"/>
        <end position="140"/>
    </location>
</feature>
<evidence type="ECO:0000313" key="5">
    <source>
        <dbReference type="Proteomes" id="UP000029628"/>
    </source>
</evidence>
<name>A0A096AKI6_9FIRM</name>
<dbReference type="PROSITE" id="PS51186">
    <property type="entry name" value="GNAT"/>
    <property type="match status" value="1"/>
</dbReference>
<dbReference type="InterPro" id="IPR000182">
    <property type="entry name" value="GNAT_dom"/>
</dbReference>
<dbReference type="SUPFAM" id="SSF55729">
    <property type="entry name" value="Acyl-CoA N-acyltransferases (Nat)"/>
    <property type="match status" value="1"/>
</dbReference>
<dbReference type="InterPro" id="IPR050832">
    <property type="entry name" value="Bact_Acetyltransf"/>
</dbReference>
<dbReference type="RefSeq" id="WP_038152212.1">
    <property type="nucleotide sequence ID" value="NZ_JRNT01000008.1"/>
</dbReference>
<dbReference type="CDD" id="cd04301">
    <property type="entry name" value="NAT_SF"/>
    <property type="match status" value="1"/>
</dbReference>
<dbReference type="PANTHER" id="PTHR43877:SF2">
    <property type="entry name" value="AMINOALKYLPHOSPHONATE N-ACETYLTRANSFERASE-RELATED"/>
    <property type="match status" value="1"/>
</dbReference>
<keyword evidence="5" id="KW-1185">Reference proteome</keyword>
<dbReference type="eggNOG" id="COG2153">
    <property type="taxonomic scope" value="Bacteria"/>
</dbReference>